<feature type="non-terminal residue" evidence="1">
    <location>
        <position position="38"/>
    </location>
</feature>
<accession>A0A7J8WIN6</accession>
<organism evidence="1 2">
    <name type="scientific">Gossypium aridum</name>
    <name type="common">American cotton</name>
    <name type="synonym">Erioxylum aridum</name>
    <dbReference type="NCBI Taxonomy" id="34290"/>
    <lineage>
        <taxon>Eukaryota</taxon>
        <taxon>Viridiplantae</taxon>
        <taxon>Streptophyta</taxon>
        <taxon>Embryophyta</taxon>
        <taxon>Tracheophyta</taxon>
        <taxon>Spermatophyta</taxon>
        <taxon>Magnoliopsida</taxon>
        <taxon>eudicotyledons</taxon>
        <taxon>Gunneridae</taxon>
        <taxon>Pentapetalae</taxon>
        <taxon>rosids</taxon>
        <taxon>malvids</taxon>
        <taxon>Malvales</taxon>
        <taxon>Malvaceae</taxon>
        <taxon>Malvoideae</taxon>
        <taxon>Gossypium</taxon>
    </lineage>
</organism>
<keyword evidence="2" id="KW-1185">Reference proteome</keyword>
<dbReference type="EMBL" id="JABFAA010000001">
    <property type="protein sequence ID" value="MBA0674479.1"/>
    <property type="molecule type" value="Genomic_DNA"/>
</dbReference>
<sequence>MGSRLVIRLGMMMVAPLRLLKRMIMEIRPKGNLIEAYY</sequence>
<gene>
    <name evidence="1" type="ORF">Goari_016073</name>
</gene>
<protein>
    <submittedName>
        <fullName evidence="1">Uncharacterized protein</fullName>
    </submittedName>
</protein>
<comment type="caution">
    <text evidence="1">The sequence shown here is derived from an EMBL/GenBank/DDBJ whole genome shotgun (WGS) entry which is preliminary data.</text>
</comment>
<evidence type="ECO:0000313" key="1">
    <source>
        <dbReference type="EMBL" id="MBA0674479.1"/>
    </source>
</evidence>
<name>A0A7J8WIN6_GOSAI</name>
<dbReference type="AlphaFoldDB" id="A0A7J8WIN6"/>
<proteinExistence type="predicted"/>
<dbReference type="Proteomes" id="UP000593577">
    <property type="component" value="Unassembled WGS sequence"/>
</dbReference>
<reference evidence="1 2" key="1">
    <citation type="journal article" date="2019" name="Genome Biol. Evol.">
        <title>Insights into the evolution of the New World diploid cottons (Gossypium, subgenus Houzingenia) based on genome sequencing.</title>
        <authorList>
            <person name="Grover C.E."/>
            <person name="Arick M.A. 2nd"/>
            <person name="Thrash A."/>
            <person name="Conover J.L."/>
            <person name="Sanders W.S."/>
            <person name="Peterson D.G."/>
            <person name="Frelichowski J.E."/>
            <person name="Scheffler J.A."/>
            <person name="Scheffler B.E."/>
            <person name="Wendel J.F."/>
        </authorList>
    </citation>
    <scope>NUCLEOTIDE SEQUENCE [LARGE SCALE GENOMIC DNA]</scope>
    <source>
        <strain evidence="1">185</strain>
        <tissue evidence="1">Leaf</tissue>
    </source>
</reference>
<evidence type="ECO:0000313" key="2">
    <source>
        <dbReference type="Proteomes" id="UP000593577"/>
    </source>
</evidence>